<evidence type="ECO:0000256" key="2">
    <source>
        <dbReference type="ARBA" id="ARBA00023015"/>
    </source>
</evidence>
<dbReference type="FunFam" id="1.10.10.10:FF:000001">
    <property type="entry name" value="LysR family transcriptional regulator"/>
    <property type="match status" value="1"/>
</dbReference>
<dbReference type="SUPFAM" id="SSF53850">
    <property type="entry name" value="Periplasmic binding protein-like II"/>
    <property type="match status" value="1"/>
</dbReference>
<dbReference type="InterPro" id="IPR005119">
    <property type="entry name" value="LysR_subst-bd"/>
</dbReference>
<dbReference type="GO" id="GO:0003700">
    <property type="term" value="F:DNA-binding transcription factor activity"/>
    <property type="evidence" value="ECO:0007669"/>
    <property type="project" value="InterPro"/>
</dbReference>
<dbReference type="PRINTS" id="PR00039">
    <property type="entry name" value="HTHLYSR"/>
</dbReference>
<keyword evidence="2" id="KW-0805">Transcription regulation</keyword>
<dbReference type="SUPFAM" id="SSF46785">
    <property type="entry name" value="Winged helix' DNA-binding domain"/>
    <property type="match status" value="1"/>
</dbReference>
<dbReference type="EMBL" id="CP032744">
    <property type="protein sequence ID" value="AYJ39836.1"/>
    <property type="molecule type" value="Genomic_DNA"/>
</dbReference>
<evidence type="ECO:0000313" key="6">
    <source>
        <dbReference type="EMBL" id="AYJ39836.1"/>
    </source>
</evidence>
<evidence type="ECO:0000259" key="5">
    <source>
        <dbReference type="PROSITE" id="PS50931"/>
    </source>
</evidence>
<evidence type="ECO:0000256" key="3">
    <source>
        <dbReference type="ARBA" id="ARBA00023125"/>
    </source>
</evidence>
<evidence type="ECO:0000313" key="7">
    <source>
        <dbReference type="Proteomes" id="UP000277896"/>
    </source>
</evidence>
<dbReference type="GO" id="GO:0032993">
    <property type="term" value="C:protein-DNA complex"/>
    <property type="evidence" value="ECO:0007669"/>
    <property type="project" value="TreeGrafter"/>
</dbReference>
<dbReference type="Gene3D" id="3.40.190.290">
    <property type="match status" value="1"/>
</dbReference>
<sequence>MDLQYLNNFLALAHYRSFSAAADACYISQSSFSKRIMRLESDLGVTLFERSTRQVSLTEYGKIYLKYAQQIHNLSQQATDEINRRHAEDEGIVIGGIPSISEYGILDLISGFIKTTHIHCQVKSAPSEDLEPMLLNQTLDFAFIKEVQHTNLFNHLPYAEDHLVAVLPISHPLAKQPKIKLQQLANEDFIFQPVNSRPYDLCMTICKQSGFTPNVIYADRIIENILNFVKKGLGISLLMKKLVPTDTDLVCRPIQPAVVADINLCYLKNESLNSYGQCFLDYFASQNNAH</sequence>
<dbReference type="RefSeq" id="WP_056988460.1">
    <property type="nucleotide sequence ID" value="NZ_BJZG01000023.1"/>
</dbReference>
<dbReference type="AlphaFoldDB" id="A0AAD0TU86"/>
<name>A0AAD0TU86_9LACO</name>
<dbReference type="Pfam" id="PF00126">
    <property type="entry name" value="HTH_1"/>
    <property type="match status" value="1"/>
</dbReference>
<dbReference type="Gene3D" id="1.10.10.10">
    <property type="entry name" value="Winged helix-like DNA-binding domain superfamily/Winged helix DNA-binding domain"/>
    <property type="match status" value="1"/>
</dbReference>
<comment type="similarity">
    <text evidence="1">Belongs to the LysR transcriptional regulatory family.</text>
</comment>
<dbReference type="CDD" id="cd05466">
    <property type="entry name" value="PBP2_LTTR_substrate"/>
    <property type="match status" value="1"/>
</dbReference>
<protein>
    <submittedName>
        <fullName evidence="6">LysR family transcriptional regulator</fullName>
    </submittedName>
</protein>
<dbReference type="GO" id="GO:0003677">
    <property type="term" value="F:DNA binding"/>
    <property type="evidence" value="ECO:0007669"/>
    <property type="project" value="UniProtKB-KW"/>
</dbReference>
<dbReference type="InterPro" id="IPR000847">
    <property type="entry name" value="LysR_HTH_N"/>
</dbReference>
<feature type="domain" description="HTH lysR-type" evidence="5">
    <location>
        <begin position="1"/>
        <end position="58"/>
    </location>
</feature>
<proteinExistence type="inferred from homology"/>
<dbReference type="Proteomes" id="UP000277896">
    <property type="component" value="Chromosome"/>
</dbReference>
<dbReference type="Pfam" id="PF03466">
    <property type="entry name" value="LysR_substrate"/>
    <property type="match status" value="1"/>
</dbReference>
<dbReference type="PROSITE" id="PS50931">
    <property type="entry name" value="HTH_LYSR"/>
    <property type="match status" value="1"/>
</dbReference>
<dbReference type="GeneID" id="79808563"/>
<organism evidence="6 7">
    <name type="scientific">Lactiplantibacillus paraplantarum</name>
    <dbReference type="NCBI Taxonomy" id="60520"/>
    <lineage>
        <taxon>Bacteria</taxon>
        <taxon>Bacillati</taxon>
        <taxon>Bacillota</taxon>
        <taxon>Bacilli</taxon>
        <taxon>Lactobacillales</taxon>
        <taxon>Lactobacillaceae</taxon>
        <taxon>Lactiplantibacillus</taxon>
    </lineage>
</organism>
<keyword evidence="4" id="KW-0804">Transcription</keyword>
<dbReference type="InterPro" id="IPR036390">
    <property type="entry name" value="WH_DNA-bd_sf"/>
</dbReference>
<evidence type="ECO:0000256" key="4">
    <source>
        <dbReference type="ARBA" id="ARBA00023163"/>
    </source>
</evidence>
<dbReference type="PANTHER" id="PTHR30346">
    <property type="entry name" value="TRANSCRIPTIONAL DUAL REGULATOR HCAR-RELATED"/>
    <property type="match status" value="1"/>
</dbReference>
<keyword evidence="3" id="KW-0238">DNA-binding</keyword>
<dbReference type="InterPro" id="IPR036388">
    <property type="entry name" value="WH-like_DNA-bd_sf"/>
</dbReference>
<evidence type="ECO:0000256" key="1">
    <source>
        <dbReference type="ARBA" id="ARBA00009437"/>
    </source>
</evidence>
<dbReference type="PANTHER" id="PTHR30346:SF28">
    <property type="entry name" value="HTH-TYPE TRANSCRIPTIONAL REGULATOR CYNR"/>
    <property type="match status" value="1"/>
</dbReference>
<gene>
    <name evidence="6" type="ORF">LP667_14060</name>
</gene>
<reference evidence="6 7" key="1">
    <citation type="submission" date="2018-10" db="EMBL/GenBank/DDBJ databases">
        <title>Genome seuquencing of Lactobacillus species.</title>
        <authorList>
            <person name="Baek C."/>
            <person name="Yi H."/>
        </authorList>
    </citation>
    <scope>NUCLEOTIDE SEQUENCE [LARGE SCALE GENOMIC DNA]</scope>
    <source>
        <strain evidence="6 7">DSM 10667</strain>
    </source>
</reference>
<accession>A0AAD0TU86</accession>